<sequence length="162" mass="18422">MAGEIEILQERLRALSEALAVLDLAGEEVTGRSAPQLMYFAGKDLGMKESARYDCTDDLEQALRWVFPQSQETWKITLWKNKEDDDFWVYDVEDMFVRLLFEQCPIRESCRVSGTKLGGVACQAIHGYAAGILEKVFGRRVDLHTEHMGQDACLVMLKTDLE</sequence>
<proteinExistence type="predicted"/>
<dbReference type="InterPro" id="IPR024096">
    <property type="entry name" value="NO_sig/Golgi_transp_ligand-bd"/>
</dbReference>
<dbReference type="Proteomes" id="UP000177876">
    <property type="component" value="Unassembled WGS sequence"/>
</dbReference>
<dbReference type="Gene3D" id="3.30.1380.20">
    <property type="entry name" value="Trafficking protein particle complex subunit 3"/>
    <property type="match status" value="1"/>
</dbReference>
<dbReference type="AlphaFoldDB" id="A0A1F2WFS8"/>
<gene>
    <name evidence="1" type="ORF">A2Y75_05615</name>
</gene>
<protein>
    <recommendedName>
        <fullName evidence="3">4-vinyl reductase 4VR domain-containing protein</fullName>
    </recommendedName>
</protein>
<dbReference type="STRING" id="1797197.A2Y75_05615"/>
<reference evidence="1 2" key="1">
    <citation type="journal article" date="2016" name="Nat. Commun.">
        <title>Thousands of microbial genomes shed light on interconnected biogeochemical processes in an aquifer system.</title>
        <authorList>
            <person name="Anantharaman K."/>
            <person name="Brown C.T."/>
            <person name="Hug L.A."/>
            <person name="Sharon I."/>
            <person name="Castelle C.J."/>
            <person name="Probst A.J."/>
            <person name="Thomas B.C."/>
            <person name="Singh A."/>
            <person name="Wilkins M.J."/>
            <person name="Karaoz U."/>
            <person name="Brodie E.L."/>
            <person name="Williams K.H."/>
            <person name="Hubbard S.S."/>
            <person name="Banfield J.F."/>
        </authorList>
    </citation>
    <scope>NUCLEOTIDE SEQUENCE [LARGE SCALE GENOMIC DNA]</scope>
</reference>
<evidence type="ECO:0000313" key="1">
    <source>
        <dbReference type="EMBL" id="OFW55661.1"/>
    </source>
</evidence>
<organism evidence="1 2">
    <name type="scientific">Candidatus Solincola sediminis</name>
    <dbReference type="NCBI Taxonomy" id="1797199"/>
    <lineage>
        <taxon>Bacteria</taxon>
        <taxon>Bacillati</taxon>
        <taxon>Actinomycetota</taxon>
        <taxon>Candidatus Geothermincolia</taxon>
        <taxon>Candidatus Geothermincolales</taxon>
        <taxon>Candidatus Geothermincolaceae</taxon>
        <taxon>Candidatus Solincola</taxon>
    </lineage>
</organism>
<comment type="caution">
    <text evidence="1">The sequence shown here is derived from an EMBL/GenBank/DDBJ whole genome shotgun (WGS) entry which is preliminary data.</text>
</comment>
<evidence type="ECO:0000313" key="2">
    <source>
        <dbReference type="Proteomes" id="UP000177876"/>
    </source>
</evidence>
<evidence type="ECO:0008006" key="3">
    <source>
        <dbReference type="Google" id="ProtNLM"/>
    </source>
</evidence>
<dbReference type="EMBL" id="MELK01000052">
    <property type="protein sequence ID" value="OFW55661.1"/>
    <property type="molecule type" value="Genomic_DNA"/>
</dbReference>
<dbReference type="SUPFAM" id="SSF111126">
    <property type="entry name" value="Ligand-binding domain in the NO signalling and Golgi transport"/>
    <property type="match status" value="1"/>
</dbReference>
<name>A0A1F2WFS8_9ACTN</name>
<accession>A0A1F2WFS8</accession>